<gene>
    <name evidence="1" type="ORF">SDC9_180084</name>
</gene>
<name>A0A645H8K9_9ZZZZ</name>
<organism evidence="1">
    <name type="scientific">bioreactor metagenome</name>
    <dbReference type="NCBI Taxonomy" id="1076179"/>
    <lineage>
        <taxon>unclassified sequences</taxon>
        <taxon>metagenomes</taxon>
        <taxon>ecological metagenomes</taxon>
    </lineage>
</organism>
<accession>A0A645H8K9</accession>
<evidence type="ECO:0000313" key="1">
    <source>
        <dbReference type="EMBL" id="MPN32604.1"/>
    </source>
</evidence>
<proteinExistence type="predicted"/>
<comment type="caution">
    <text evidence="1">The sequence shown here is derived from an EMBL/GenBank/DDBJ whole genome shotgun (WGS) entry which is preliminary data.</text>
</comment>
<protein>
    <submittedName>
        <fullName evidence="1">Uncharacterized protein</fullName>
    </submittedName>
</protein>
<sequence>MKKRNILVVTNVMQLVVVIEHSRLQLVAWETDQILSIQLYTKAKKYGQTNSGFGQKKE</sequence>
<dbReference type="EMBL" id="VSSQ01084692">
    <property type="protein sequence ID" value="MPN32604.1"/>
    <property type="molecule type" value="Genomic_DNA"/>
</dbReference>
<dbReference type="AlphaFoldDB" id="A0A645H8K9"/>
<reference evidence="1" key="1">
    <citation type="submission" date="2019-08" db="EMBL/GenBank/DDBJ databases">
        <authorList>
            <person name="Kucharzyk K."/>
            <person name="Murdoch R.W."/>
            <person name="Higgins S."/>
            <person name="Loffler F."/>
        </authorList>
    </citation>
    <scope>NUCLEOTIDE SEQUENCE</scope>
</reference>